<evidence type="ECO:0000313" key="10">
    <source>
        <dbReference type="Proteomes" id="UP000037854"/>
    </source>
</evidence>
<feature type="transmembrane region" description="Helical" evidence="7">
    <location>
        <begin position="655"/>
        <end position="674"/>
    </location>
</feature>
<comment type="subcellular location">
    <subcellularLocation>
        <location evidence="1">Membrane</location>
        <topology evidence="1">Multi-pass membrane protein</topology>
    </subcellularLocation>
</comment>
<feature type="transmembrane region" description="Helical" evidence="7">
    <location>
        <begin position="12"/>
        <end position="35"/>
    </location>
</feature>
<keyword evidence="5" id="KW-0175">Coiled coil</keyword>
<keyword evidence="4 7" id="KW-0472">Membrane</keyword>
<feature type="region of interest" description="Disordered" evidence="6">
    <location>
        <begin position="329"/>
        <end position="366"/>
    </location>
</feature>
<protein>
    <submittedName>
        <fullName evidence="9">Phage infection protein</fullName>
    </submittedName>
</protein>
<comment type="caution">
    <text evidence="9">The sequence shown here is derived from an EMBL/GenBank/DDBJ whole genome shotgun (WGS) entry which is preliminary data.</text>
</comment>
<dbReference type="PANTHER" id="PTHR43077:SF10">
    <property type="entry name" value="TRANSPORT PERMEASE PROTEIN"/>
    <property type="match status" value="1"/>
</dbReference>
<keyword evidence="10" id="KW-1185">Reference proteome</keyword>
<sequence>MWKIFITDLKNIGTNWVAMVLIGGLIILPSLYAWFNIAASWDPYGNTDQIPIGIVNEDEGATVRDQEIHAGDEVVKSLKENRSLDWKFVDREKAMDKLEYGDYFAVIVIPKNFSESLGTVISDQPEKADVEYYVNEKINAIAPKITEKGASAIVEQVTSNFISTVNEIIFEIFNDLGVEIEKNLPDIEKFEDYLFTLEKNLPEIHDKLNQTSEDANSAGDLINKAQDVLPRAKEVTSSGLKTIDNTTNFLNQAEDRLNKISPQIDKDLEKIQKMVSDTNSFVHEIDTSSIEFGEEKQISDSINSQIEKTLQSIGTIKGALKQVQEQNISNAPSNEQENQPDEGENEEENENETEKETENNIQVNPNQETINKAISELENMEQQLTNLQTQGSEIKSLAEKRKGQVEEAFSSIKERSETVNERVDAFVKEYKETIEPTVRNEVASAKQTLTEAREILVGIQSTIPEVESILNRTEGNLGDGKETLNKVLGEFPYINDKVNELANRIRNIQKDTDINEIIQLLQNNPEAEKGFFAEPVVLNQHKVFPIENYGTGMTPFYTVLSLWVGGLLLISLMSTEIHGPRAENYTGRQIYFGRLLTFLSIGLFQTLIVTLGDLYLLDVNIKEPLWFILFGILCSAVFVTMVYTVVSVFGDVGKAIAIIMLVLQIAGSGGTYPVVLLPKFFQVISPFLPFTYAVGIMREAVGGIVWEKVAHDVVFLVIFAILALILGGVLKNAINKMTHVLGEKARESGLFH</sequence>
<evidence type="ECO:0000256" key="7">
    <source>
        <dbReference type="SAM" id="Phobius"/>
    </source>
</evidence>
<name>A0ABR5MM81_9BACI</name>
<feature type="compositionally biased region" description="Acidic residues" evidence="6">
    <location>
        <begin position="338"/>
        <end position="351"/>
    </location>
</feature>
<feature type="transmembrane region" description="Helical" evidence="7">
    <location>
        <begin position="624"/>
        <end position="643"/>
    </location>
</feature>
<evidence type="ECO:0000313" key="9">
    <source>
        <dbReference type="EMBL" id="KPH77484.1"/>
    </source>
</evidence>
<feature type="coiled-coil region" evidence="5">
    <location>
        <begin position="370"/>
        <end position="397"/>
    </location>
</feature>
<dbReference type="PANTHER" id="PTHR43077">
    <property type="entry name" value="TRANSPORT PERMEASE YVFS-RELATED"/>
    <property type="match status" value="1"/>
</dbReference>
<gene>
    <name evidence="9" type="ORF">AFL42_03530</name>
</gene>
<accession>A0ABR5MM81</accession>
<feature type="transmembrane region" description="Helical" evidence="7">
    <location>
        <begin position="591"/>
        <end position="612"/>
    </location>
</feature>
<dbReference type="EMBL" id="LGTK01000007">
    <property type="protein sequence ID" value="KPH77484.1"/>
    <property type="molecule type" value="Genomic_DNA"/>
</dbReference>
<evidence type="ECO:0000259" key="8">
    <source>
        <dbReference type="Pfam" id="PF12698"/>
    </source>
</evidence>
<feature type="domain" description="ABC-2 type transporter transmembrane" evidence="8">
    <location>
        <begin position="518"/>
        <end position="727"/>
    </location>
</feature>
<evidence type="ECO:0000256" key="2">
    <source>
        <dbReference type="ARBA" id="ARBA00022692"/>
    </source>
</evidence>
<dbReference type="InterPro" id="IPR013525">
    <property type="entry name" value="ABC2_TM"/>
</dbReference>
<feature type="domain" description="ABC-2 type transporter transmembrane" evidence="8">
    <location>
        <begin position="19"/>
        <end position="166"/>
    </location>
</feature>
<dbReference type="Pfam" id="PF12698">
    <property type="entry name" value="ABC2_membrane_3"/>
    <property type="match status" value="2"/>
</dbReference>
<evidence type="ECO:0000256" key="5">
    <source>
        <dbReference type="SAM" id="Coils"/>
    </source>
</evidence>
<keyword evidence="3 7" id="KW-1133">Transmembrane helix</keyword>
<keyword evidence="2 7" id="KW-0812">Transmembrane</keyword>
<feature type="transmembrane region" description="Helical" evidence="7">
    <location>
        <begin position="709"/>
        <end position="730"/>
    </location>
</feature>
<evidence type="ECO:0000256" key="6">
    <source>
        <dbReference type="SAM" id="MobiDB-lite"/>
    </source>
</evidence>
<dbReference type="InterPro" id="IPR017501">
    <property type="entry name" value="Phage_infect_YhgE_C"/>
</dbReference>
<dbReference type="Gene3D" id="3.40.1710.10">
    <property type="entry name" value="abc type-2 transporter like domain"/>
    <property type="match status" value="1"/>
</dbReference>
<dbReference type="InterPro" id="IPR017500">
    <property type="entry name" value="Phage_infect_YhgE_N"/>
</dbReference>
<organism evidence="9 10">
    <name type="scientific">Oceanobacillus caeni</name>
    <dbReference type="NCBI Taxonomy" id="405946"/>
    <lineage>
        <taxon>Bacteria</taxon>
        <taxon>Bacillati</taxon>
        <taxon>Bacillota</taxon>
        <taxon>Bacilli</taxon>
        <taxon>Bacillales</taxon>
        <taxon>Bacillaceae</taxon>
        <taxon>Oceanobacillus</taxon>
    </lineage>
</organism>
<feature type="transmembrane region" description="Helical" evidence="7">
    <location>
        <begin position="549"/>
        <end position="570"/>
    </location>
</feature>
<dbReference type="Proteomes" id="UP000037854">
    <property type="component" value="Unassembled WGS sequence"/>
</dbReference>
<evidence type="ECO:0000256" key="1">
    <source>
        <dbReference type="ARBA" id="ARBA00004141"/>
    </source>
</evidence>
<dbReference type="NCBIfam" id="TIGR03061">
    <property type="entry name" value="pip_yhgE_Nterm"/>
    <property type="match status" value="1"/>
</dbReference>
<proteinExistence type="predicted"/>
<evidence type="ECO:0000256" key="3">
    <source>
        <dbReference type="ARBA" id="ARBA00022989"/>
    </source>
</evidence>
<reference evidence="9 10" key="1">
    <citation type="submission" date="2015-07" db="EMBL/GenBank/DDBJ databases">
        <title>High-quality draft genome sequence of Oceanobacillus caeni HM6, a bacillus isolated from a human feces.</title>
        <authorList>
            <person name="Kumar J."/>
            <person name="Verma M.K."/>
            <person name="Pandey R."/>
            <person name="Bhambi M."/>
            <person name="Chauhan N."/>
        </authorList>
    </citation>
    <scope>NUCLEOTIDE SEQUENCE [LARGE SCALE GENOMIC DNA]</scope>
    <source>
        <strain evidence="9 10">HM6</strain>
    </source>
</reference>
<evidence type="ECO:0000256" key="4">
    <source>
        <dbReference type="ARBA" id="ARBA00023136"/>
    </source>
</evidence>
<dbReference type="NCBIfam" id="TIGR03062">
    <property type="entry name" value="pip_yhgE_Cterm"/>
    <property type="match status" value="1"/>
</dbReference>
<dbReference type="InterPro" id="IPR051328">
    <property type="entry name" value="T7SS_ABC-Transporter"/>
</dbReference>